<sequence length="109" mass="12242">MKNTTILVALLAKVEPRHRYTYSDLLEDQVKELSIAYPHLDIPSILEDESLMGNGQSIYSLLNQLGHFRSVVEEGPEGERLVLVEITEIASQVLQEIFETINSDGNDSI</sequence>
<dbReference type="KEGG" id="ruf:TH63_13570"/>
<name>A0A0H4VKU5_9BACT</name>
<evidence type="ECO:0000313" key="2">
    <source>
        <dbReference type="Proteomes" id="UP000036458"/>
    </source>
</evidence>
<keyword evidence="2" id="KW-1185">Reference proteome</keyword>
<reference evidence="1 2" key="1">
    <citation type="submission" date="2015-01" db="EMBL/GenBank/DDBJ databases">
        <title>Rufibacter sp./DG31D/ whole genome sequencing.</title>
        <authorList>
            <person name="Kim M.K."/>
            <person name="Srinivasan S."/>
            <person name="Lee J.-J."/>
        </authorList>
    </citation>
    <scope>NUCLEOTIDE SEQUENCE [LARGE SCALE GENOMIC DNA]</scope>
    <source>
        <strain evidence="1 2">DG31D</strain>
    </source>
</reference>
<dbReference type="STRING" id="1379910.TH63_13570"/>
<evidence type="ECO:0000313" key="1">
    <source>
        <dbReference type="EMBL" id="AKQ46420.1"/>
    </source>
</evidence>
<proteinExistence type="predicted"/>
<organism evidence="1 2">
    <name type="scientific">Rufibacter radiotolerans</name>
    <dbReference type="NCBI Taxonomy" id="1379910"/>
    <lineage>
        <taxon>Bacteria</taxon>
        <taxon>Pseudomonadati</taxon>
        <taxon>Bacteroidota</taxon>
        <taxon>Cytophagia</taxon>
        <taxon>Cytophagales</taxon>
        <taxon>Hymenobacteraceae</taxon>
        <taxon>Rufibacter</taxon>
    </lineage>
</organism>
<dbReference type="RefSeq" id="WP_048921414.1">
    <property type="nucleotide sequence ID" value="NZ_CP010777.1"/>
</dbReference>
<dbReference type="EMBL" id="CP010777">
    <property type="protein sequence ID" value="AKQ46420.1"/>
    <property type="molecule type" value="Genomic_DNA"/>
</dbReference>
<accession>A0A0H4VKU5</accession>
<dbReference type="PATRIC" id="fig|1379910.4.peg.2947"/>
<gene>
    <name evidence="1" type="ORF">TH63_13570</name>
</gene>
<dbReference type="AlphaFoldDB" id="A0A0H4VKU5"/>
<dbReference type="Proteomes" id="UP000036458">
    <property type="component" value="Chromosome"/>
</dbReference>
<protein>
    <submittedName>
        <fullName evidence="1">Uncharacterized protein</fullName>
    </submittedName>
</protein>